<protein>
    <recommendedName>
        <fullName evidence="9">Peptidase S8/S53 domain-containing protein</fullName>
    </recommendedName>
</protein>
<reference evidence="7" key="2">
    <citation type="submission" date="2023-06" db="EMBL/GenBank/DDBJ databases">
        <authorList>
            <consortium name="Lawrence Berkeley National Laboratory"/>
            <person name="Haridas S."/>
            <person name="Hensen N."/>
            <person name="Bonometti L."/>
            <person name="Westerberg I."/>
            <person name="Brannstrom I.O."/>
            <person name="Guillou S."/>
            <person name="Cros-Aarteil S."/>
            <person name="Calhoun S."/>
            <person name="Kuo A."/>
            <person name="Mondo S."/>
            <person name="Pangilinan J."/>
            <person name="Riley R."/>
            <person name="LaButti K."/>
            <person name="Andreopoulos B."/>
            <person name="Lipzen A."/>
            <person name="Chen C."/>
            <person name="Yanf M."/>
            <person name="Daum C."/>
            <person name="Ng V."/>
            <person name="Clum A."/>
            <person name="Steindorff A."/>
            <person name="Ohm R."/>
            <person name="Martin F."/>
            <person name="Silar P."/>
            <person name="Natvig D."/>
            <person name="Lalanne C."/>
            <person name="Gautier V."/>
            <person name="Ament-velasquez S.L."/>
            <person name="Kruys A."/>
            <person name="Hutchinson M.I."/>
            <person name="Powell A.J."/>
            <person name="Barry K."/>
            <person name="Miller A.N."/>
            <person name="Grigoriev I.V."/>
            <person name="Debuchy R."/>
            <person name="Gladieux P."/>
            <person name="Thoren M.H."/>
            <person name="Johannesson H."/>
        </authorList>
    </citation>
    <scope>NUCLEOTIDE SEQUENCE</scope>
    <source>
        <strain evidence="7">CBS 232.78</strain>
    </source>
</reference>
<dbReference type="InterPro" id="IPR056002">
    <property type="entry name" value="DUF7580"/>
</dbReference>
<evidence type="ECO:0008006" key="9">
    <source>
        <dbReference type="Google" id="ProtNLM"/>
    </source>
</evidence>
<keyword evidence="8" id="KW-1185">Reference proteome</keyword>
<keyword evidence="2 4" id="KW-0378">Hydrolase</keyword>
<evidence type="ECO:0000313" key="7">
    <source>
        <dbReference type="EMBL" id="KAK3385680.1"/>
    </source>
</evidence>
<evidence type="ECO:0000256" key="2">
    <source>
        <dbReference type="ARBA" id="ARBA00022801"/>
    </source>
</evidence>
<dbReference type="GO" id="GO:0004252">
    <property type="term" value="F:serine-type endopeptidase activity"/>
    <property type="evidence" value="ECO:0007669"/>
    <property type="project" value="UniProtKB-UniRule"/>
</dbReference>
<evidence type="ECO:0000259" key="6">
    <source>
        <dbReference type="Pfam" id="PF24476"/>
    </source>
</evidence>
<comment type="caution">
    <text evidence="7">The sequence shown here is derived from an EMBL/GenBank/DDBJ whole genome shotgun (WGS) entry which is preliminary data.</text>
</comment>
<evidence type="ECO:0000313" key="8">
    <source>
        <dbReference type="Proteomes" id="UP001285441"/>
    </source>
</evidence>
<dbReference type="InterPro" id="IPR000209">
    <property type="entry name" value="Peptidase_S8/S53_dom"/>
</dbReference>
<gene>
    <name evidence="7" type="ORF">B0H63DRAFT_186431</name>
</gene>
<dbReference type="Gene3D" id="3.40.50.200">
    <property type="entry name" value="Peptidase S8/S53 domain"/>
    <property type="match status" value="1"/>
</dbReference>
<dbReference type="PANTHER" id="PTHR35186">
    <property type="entry name" value="ANK_REP_REGION DOMAIN-CONTAINING PROTEIN"/>
    <property type="match status" value="1"/>
</dbReference>
<dbReference type="InterPro" id="IPR015500">
    <property type="entry name" value="Peptidase_S8_subtilisin-rel"/>
</dbReference>
<dbReference type="Pfam" id="PF00082">
    <property type="entry name" value="Peptidase_S8"/>
    <property type="match status" value="1"/>
</dbReference>
<evidence type="ECO:0000256" key="3">
    <source>
        <dbReference type="ARBA" id="ARBA00022825"/>
    </source>
</evidence>
<comment type="similarity">
    <text evidence="4">Belongs to the peptidase S8 family.</text>
</comment>
<name>A0AAE0NQL8_9PEZI</name>
<organism evidence="7 8">
    <name type="scientific">Podospora didyma</name>
    <dbReference type="NCBI Taxonomy" id="330526"/>
    <lineage>
        <taxon>Eukaryota</taxon>
        <taxon>Fungi</taxon>
        <taxon>Dikarya</taxon>
        <taxon>Ascomycota</taxon>
        <taxon>Pezizomycotina</taxon>
        <taxon>Sordariomycetes</taxon>
        <taxon>Sordariomycetidae</taxon>
        <taxon>Sordariales</taxon>
        <taxon>Podosporaceae</taxon>
        <taxon>Podospora</taxon>
    </lineage>
</organism>
<dbReference type="SUPFAM" id="SSF52743">
    <property type="entry name" value="Subtilisin-like"/>
    <property type="match status" value="1"/>
</dbReference>
<feature type="domain" description="DUF7580" evidence="6">
    <location>
        <begin position="169"/>
        <end position="495"/>
    </location>
</feature>
<feature type="active site" description="Charge relay system" evidence="4">
    <location>
        <position position="648"/>
    </location>
</feature>
<feature type="active site" description="Charge relay system" evidence="4">
    <location>
        <position position="617"/>
    </location>
</feature>
<dbReference type="EMBL" id="JAULSW010000004">
    <property type="protein sequence ID" value="KAK3385680.1"/>
    <property type="molecule type" value="Genomic_DNA"/>
</dbReference>
<feature type="domain" description="Peptidase S8/S53" evidence="5">
    <location>
        <begin position="610"/>
        <end position="816"/>
    </location>
</feature>
<keyword evidence="3 4" id="KW-0720">Serine protease</keyword>
<evidence type="ECO:0000256" key="4">
    <source>
        <dbReference type="PROSITE-ProRule" id="PRU01240"/>
    </source>
</evidence>
<sequence length="894" mass="99919">MAPPPASLRGFAIEVIDKFNVLCSDLSNDDPQSAFYKSFKAELLLVQEWLEAQPQQLDSQIAARISKLLVNLERLSKWPPNLKKGGNIGSIPQRLAAKWKPPYPNLSKLLTNPNQAKLCLRHFATHEPQFQQQAFLRILKRLPKRNEVLPLEAVTAASTQPQDLEMVDYTSHARSLYGVLAQHSICSSASEPGHIVPHLRLAACRNPAGTHVTFPIFFLDHPHQPGSNGTCQWQGTRIDVFKKSVSFSDGPSRTSDDTSSYIVEAGSFCNIISNPQNAGVELSLSVADEKLVLRELRLQQSSFHLHMPSVSLSQLLEGRQLSRKMRLLLCYILSRTVWQFYESEWVSREWTKENIHFMFEHRNGVPSGIFVNEPFLSARFGREIDGDKDSPRVHKFPKILALGIILLEIELGVDITKDRPRTCFTADGQLTVNSDLIAADFWFQKKDLWKRQDSLVPVKAAVERCLRPSLFEPCRNDVEAEREVLHKQIVSPLHTLFKVSWGPPDNVDLDPVQVNADTSKSAADPRPSTKISASTGVVKSHLSDELFGFLQAQLARLDIQPSLTLTANSRIAGSAMTVKALGDSQTWFDELDKLNSVLRATRAKSQDYQAIRVAVLDTGITEALSDHIKQYKDFVDHDDETPHDLTGHGTNTARLILKMFNKADLFIARVLDSNKVETSEMGSAAQDLMASAIQHAIASWEVDIIVIPWGFETDHAGIMDQIKRACVARILVFAAASNYSNVRRVTFPGRMQHNVICMFATNATVKHSTFNPSRIAKRYNFAILGEEVSLHQDGDLLSGTSVATAIGAGLAARLLDFSRHPDCREWIHRPEDLKLIEGMSAVFAVMAGGGDDNGYNCIAPWRLLEDLAEGEPRDKKREYICQTISRALRDMNRT</sequence>
<dbReference type="PRINTS" id="PR00723">
    <property type="entry name" value="SUBTILISIN"/>
</dbReference>
<feature type="active site" description="Charge relay system" evidence="4">
    <location>
        <position position="801"/>
    </location>
</feature>
<proteinExistence type="inferred from homology"/>
<dbReference type="Pfam" id="PF24476">
    <property type="entry name" value="DUF7580"/>
    <property type="match status" value="1"/>
</dbReference>
<dbReference type="PROSITE" id="PS51892">
    <property type="entry name" value="SUBTILASE"/>
    <property type="match status" value="1"/>
</dbReference>
<accession>A0AAE0NQL8</accession>
<dbReference type="InterPro" id="IPR036852">
    <property type="entry name" value="Peptidase_S8/S53_dom_sf"/>
</dbReference>
<evidence type="ECO:0000256" key="1">
    <source>
        <dbReference type="ARBA" id="ARBA00022670"/>
    </source>
</evidence>
<keyword evidence="1 4" id="KW-0645">Protease</keyword>
<dbReference type="AlphaFoldDB" id="A0AAE0NQL8"/>
<dbReference type="GO" id="GO:0006508">
    <property type="term" value="P:proteolysis"/>
    <property type="evidence" value="ECO:0007669"/>
    <property type="project" value="UniProtKB-KW"/>
</dbReference>
<evidence type="ECO:0000259" key="5">
    <source>
        <dbReference type="Pfam" id="PF00082"/>
    </source>
</evidence>
<dbReference type="Proteomes" id="UP001285441">
    <property type="component" value="Unassembled WGS sequence"/>
</dbReference>
<reference evidence="7" key="1">
    <citation type="journal article" date="2023" name="Mol. Phylogenet. Evol.">
        <title>Genome-scale phylogeny and comparative genomics of the fungal order Sordariales.</title>
        <authorList>
            <person name="Hensen N."/>
            <person name="Bonometti L."/>
            <person name="Westerberg I."/>
            <person name="Brannstrom I.O."/>
            <person name="Guillou S."/>
            <person name="Cros-Aarteil S."/>
            <person name="Calhoun S."/>
            <person name="Haridas S."/>
            <person name="Kuo A."/>
            <person name="Mondo S."/>
            <person name="Pangilinan J."/>
            <person name="Riley R."/>
            <person name="LaButti K."/>
            <person name="Andreopoulos B."/>
            <person name="Lipzen A."/>
            <person name="Chen C."/>
            <person name="Yan M."/>
            <person name="Daum C."/>
            <person name="Ng V."/>
            <person name="Clum A."/>
            <person name="Steindorff A."/>
            <person name="Ohm R.A."/>
            <person name="Martin F."/>
            <person name="Silar P."/>
            <person name="Natvig D.O."/>
            <person name="Lalanne C."/>
            <person name="Gautier V."/>
            <person name="Ament-Velasquez S.L."/>
            <person name="Kruys A."/>
            <person name="Hutchinson M.I."/>
            <person name="Powell A.J."/>
            <person name="Barry K."/>
            <person name="Miller A.N."/>
            <person name="Grigoriev I.V."/>
            <person name="Debuchy R."/>
            <person name="Gladieux P."/>
            <person name="Hiltunen Thoren M."/>
            <person name="Johannesson H."/>
        </authorList>
    </citation>
    <scope>NUCLEOTIDE SEQUENCE</scope>
    <source>
        <strain evidence="7">CBS 232.78</strain>
    </source>
</reference>
<dbReference type="PANTHER" id="PTHR35186:SF4">
    <property type="entry name" value="PRION-INHIBITION AND PROPAGATION HELO DOMAIN-CONTAINING PROTEIN"/>
    <property type="match status" value="1"/>
</dbReference>